<comment type="caution">
    <text evidence="2">The sequence shown here is derived from an EMBL/GenBank/DDBJ whole genome shotgun (WGS) entry which is preliminary data.</text>
</comment>
<keyword evidence="1" id="KW-0812">Transmembrane</keyword>
<evidence type="ECO:0000256" key="1">
    <source>
        <dbReference type="SAM" id="Phobius"/>
    </source>
</evidence>
<evidence type="ECO:0000313" key="2">
    <source>
        <dbReference type="EMBL" id="GAG62926.1"/>
    </source>
</evidence>
<gene>
    <name evidence="2" type="ORF">S01H4_17579</name>
</gene>
<sequence length="180" mass="21418">MPGKFVKTLKTIGRKWFIFLIVVIIIIFFFEQIAAIIITIITIILFGISYVPTLMFSKKLNKFLSNINVIEDKSVARRLKRPLSQVQEKMYKLSKDQNKEDWLITFYNGHYSFYNEKVIKKFKNFYNKGLGEKEILEQLKNFEINTRAEVKAIEETLVNNDRLEGRKVSVKEYRDKKRYS</sequence>
<keyword evidence="1" id="KW-1133">Transmembrane helix</keyword>
<feature type="transmembrane region" description="Helical" evidence="1">
    <location>
        <begin position="12"/>
        <end position="30"/>
    </location>
</feature>
<feature type="transmembrane region" description="Helical" evidence="1">
    <location>
        <begin position="36"/>
        <end position="56"/>
    </location>
</feature>
<protein>
    <submittedName>
        <fullName evidence="2">Uncharacterized protein</fullName>
    </submittedName>
</protein>
<name>X1AST4_9ZZZZ</name>
<organism evidence="2">
    <name type="scientific">marine sediment metagenome</name>
    <dbReference type="NCBI Taxonomy" id="412755"/>
    <lineage>
        <taxon>unclassified sequences</taxon>
        <taxon>metagenomes</taxon>
        <taxon>ecological metagenomes</taxon>
    </lineage>
</organism>
<accession>X1AST4</accession>
<proteinExistence type="predicted"/>
<keyword evidence="1" id="KW-0472">Membrane</keyword>
<dbReference type="EMBL" id="BART01007756">
    <property type="protein sequence ID" value="GAG62926.1"/>
    <property type="molecule type" value="Genomic_DNA"/>
</dbReference>
<reference evidence="2" key="1">
    <citation type="journal article" date="2014" name="Front. Microbiol.">
        <title>High frequency of phylogenetically diverse reductive dehalogenase-homologous genes in deep subseafloor sedimentary metagenomes.</title>
        <authorList>
            <person name="Kawai M."/>
            <person name="Futagami T."/>
            <person name="Toyoda A."/>
            <person name="Takaki Y."/>
            <person name="Nishi S."/>
            <person name="Hori S."/>
            <person name="Arai W."/>
            <person name="Tsubouchi T."/>
            <person name="Morono Y."/>
            <person name="Uchiyama I."/>
            <person name="Ito T."/>
            <person name="Fujiyama A."/>
            <person name="Inagaki F."/>
            <person name="Takami H."/>
        </authorList>
    </citation>
    <scope>NUCLEOTIDE SEQUENCE</scope>
    <source>
        <strain evidence="2">Expedition CK06-06</strain>
    </source>
</reference>
<dbReference type="AlphaFoldDB" id="X1AST4"/>